<accession>A0A1I7SWU3</accession>
<dbReference type="SUPFAM" id="SSF53254">
    <property type="entry name" value="Phosphoglycerate mutase-like"/>
    <property type="match status" value="1"/>
</dbReference>
<dbReference type="InterPro" id="IPR029033">
    <property type="entry name" value="His_PPase_superfam"/>
</dbReference>
<evidence type="ECO:0000313" key="6">
    <source>
        <dbReference type="Proteomes" id="UP000659654"/>
    </source>
</evidence>
<dbReference type="EMBL" id="CAJFCV020000002">
    <property type="protein sequence ID" value="CAG9099925.1"/>
    <property type="molecule type" value="Genomic_DNA"/>
</dbReference>
<dbReference type="AlphaFoldDB" id="A0A1I7SWU3"/>
<protein>
    <submittedName>
        <fullName evidence="3">(pine wood nematode) hypothetical protein</fullName>
    </submittedName>
</protein>
<name>A0A1I7SWU3_BURXY</name>
<evidence type="ECO:0000313" key="3">
    <source>
        <dbReference type="EMBL" id="CAD5216608.1"/>
    </source>
</evidence>
<dbReference type="InterPro" id="IPR033379">
    <property type="entry name" value="Acid_Pase_AS"/>
</dbReference>
<dbReference type="WBParaSite" id="BXY_1752500.1">
    <property type="protein sequence ID" value="BXY_1752500.1"/>
    <property type="gene ID" value="BXY_1752500"/>
</dbReference>
<dbReference type="InterPro" id="IPR050645">
    <property type="entry name" value="Histidine_acid_phosphatase"/>
</dbReference>
<dbReference type="GO" id="GO:0003993">
    <property type="term" value="F:acid phosphatase activity"/>
    <property type="evidence" value="ECO:0007669"/>
    <property type="project" value="UniProtKB-EC"/>
</dbReference>
<gene>
    <name evidence="3" type="ORF">BXYJ_LOCUS4620</name>
</gene>
<keyword evidence="6" id="KW-1185">Reference proteome</keyword>
<dbReference type="CDD" id="cd07061">
    <property type="entry name" value="HP_HAP_like"/>
    <property type="match status" value="1"/>
</dbReference>
<dbReference type="eggNOG" id="KOG3720">
    <property type="taxonomic scope" value="Eukaryota"/>
</dbReference>
<evidence type="ECO:0000256" key="1">
    <source>
        <dbReference type="ARBA" id="ARBA00000032"/>
    </source>
</evidence>
<reference evidence="4" key="2">
    <citation type="submission" date="2020-08" db="EMBL/GenBank/DDBJ databases">
        <authorList>
            <person name="Kikuchi T."/>
        </authorList>
    </citation>
    <scope>NUCLEOTIDE SEQUENCE</scope>
    <source>
        <strain evidence="3">Ka4C1</strain>
    </source>
</reference>
<dbReference type="Proteomes" id="UP000095284">
    <property type="component" value="Unplaced"/>
</dbReference>
<dbReference type="PANTHER" id="PTHR11567:SF210">
    <property type="entry name" value="ACID PHOSPHATASE 5-RELATED"/>
    <property type="match status" value="1"/>
</dbReference>
<dbReference type="EMBL" id="CAJFDI010000002">
    <property type="protein sequence ID" value="CAD5216608.1"/>
    <property type="molecule type" value="Genomic_DNA"/>
</dbReference>
<dbReference type="PANTHER" id="PTHR11567">
    <property type="entry name" value="ACID PHOSPHATASE-RELATED"/>
    <property type="match status" value="1"/>
</dbReference>
<dbReference type="Gene3D" id="3.40.50.1240">
    <property type="entry name" value="Phosphoglycerate mutase-like"/>
    <property type="match status" value="1"/>
</dbReference>
<dbReference type="OrthoDB" id="258392at2759"/>
<evidence type="ECO:0000313" key="7">
    <source>
        <dbReference type="WBParaSite" id="BXY_1752500.1"/>
    </source>
</evidence>
<reference evidence="7" key="1">
    <citation type="submission" date="2016-11" db="UniProtKB">
        <authorList>
            <consortium name="WormBaseParasite"/>
        </authorList>
    </citation>
    <scope>IDENTIFICATION</scope>
</reference>
<dbReference type="Proteomes" id="UP000582659">
    <property type="component" value="Unassembled WGS sequence"/>
</dbReference>
<proteinExistence type="inferred from homology"/>
<comment type="catalytic activity">
    <reaction evidence="1">
        <text>a phosphate monoester + H2O = an alcohol + phosphate</text>
        <dbReference type="Rhea" id="RHEA:15017"/>
        <dbReference type="ChEBI" id="CHEBI:15377"/>
        <dbReference type="ChEBI" id="CHEBI:30879"/>
        <dbReference type="ChEBI" id="CHEBI:43474"/>
        <dbReference type="ChEBI" id="CHEBI:67140"/>
        <dbReference type="EC" id="3.1.3.2"/>
    </reaction>
</comment>
<evidence type="ECO:0000313" key="5">
    <source>
        <dbReference type="Proteomes" id="UP000095284"/>
    </source>
</evidence>
<evidence type="ECO:0000313" key="4">
    <source>
        <dbReference type="EMBL" id="CAG9099925.1"/>
    </source>
</evidence>
<organism evidence="5 7">
    <name type="scientific">Bursaphelenchus xylophilus</name>
    <name type="common">Pinewood nematode worm</name>
    <name type="synonym">Aphelenchoides xylophilus</name>
    <dbReference type="NCBI Taxonomy" id="6326"/>
    <lineage>
        <taxon>Eukaryota</taxon>
        <taxon>Metazoa</taxon>
        <taxon>Ecdysozoa</taxon>
        <taxon>Nematoda</taxon>
        <taxon>Chromadorea</taxon>
        <taxon>Rhabditida</taxon>
        <taxon>Tylenchina</taxon>
        <taxon>Tylenchomorpha</taxon>
        <taxon>Aphelenchoidea</taxon>
        <taxon>Aphelenchoididae</taxon>
        <taxon>Bursaphelenchus</taxon>
    </lineage>
</organism>
<dbReference type="Pfam" id="PF00328">
    <property type="entry name" value="His_Phos_2"/>
    <property type="match status" value="1"/>
</dbReference>
<dbReference type="Proteomes" id="UP000659654">
    <property type="component" value="Unassembled WGS sequence"/>
</dbReference>
<dbReference type="SMR" id="A0A1I7SWU3"/>
<evidence type="ECO:0000256" key="2">
    <source>
        <dbReference type="ARBA" id="ARBA00005375"/>
    </source>
</evidence>
<dbReference type="PROSITE" id="PS00616">
    <property type="entry name" value="HIS_ACID_PHOSPHAT_1"/>
    <property type="match status" value="1"/>
</dbReference>
<sequence>MGWVVEHEGHQLILVCIINSQKLRFVQTIWRHGDRAPSKLPYPRDKYDEKSWPRGWSMLTNMGMRQMYELGTFYKIRYKNSGFVGREYNAKEVYIQSSESDRALQSAQAMLSGFYPPAESDLFLRSIFWQPIPIHGSPKVGKDMMLKPTSFDCPAYDDEYDLVKEKIDTMLMQKYQDVVEFLQESTGYGENITLRDVISTADIQLELLHKLNDQPLWIAKKWPQYSNNSTLDVILEIKRIQRLSQFTEPKLAKLRGGYLLGDWIKRLENIQNGTESRKLVMYSAHDGTLLALMGTMGVLDGDMIPYASALILEVTEDDRGKYYVQMYYRKTGYGSIKTQKNEPNLIKLKFSCGDKCLLNDFIDEMRPKAILNKVDMYQECGLEYCLREMEGLPYCSSLSTALKSSLLLILTTTTLLLVLNKLF</sequence>
<comment type="similarity">
    <text evidence="2">Belongs to the histidine acid phosphatase family.</text>
</comment>
<dbReference type="InterPro" id="IPR000560">
    <property type="entry name" value="His_Pase_clade-2"/>
</dbReference>